<dbReference type="Pfam" id="PF05960">
    <property type="entry name" value="DUF885"/>
    <property type="match status" value="1"/>
</dbReference>
<dbReference type="EMBL" id="JAAKZV010000113">
    <property type="protein sequence ID" value="NGN66836.1"/>
    <property type="molecule type" value="Genomic_DNA"/>
</dbReference>
<dbReference type="PANTHER" id="PTHR33361:SF2">
    <property type="entry name" value="DUF885 DOMAIN-CONTAINING PROTEIN"/>
    <property type="match status" value="1"/>
</dbReference>
<keyword evidence="2" id="KW-1185">Reference proteome</keyword>
<gene>
    <name evidence="1" type="ORF">G5C51_23385</name>
</gene>
<dbReference type="PANTHER" id="PTHR33361">
    <property type="entry name" value="GLR0591 PROTEIN"/>
    <property type="match status" value="1"/>
</dbReference>
<protein>
    <submittedName>
        <fullName evidence="1">DUF885 domain-containing protein</fullName>
    </submittedName>
</protein>
<evidence type="ECO:0000313" key="2">
    <source>
        <dbReference type="Proteomes" id="UP000481583"/>
    </source>
</evidence>
<sequence length="501" mass="53846">MDHRLRAICDLTVRPAREEAGHHGAYDGRLQDLSGDGIGAGLRALSRGPAYDDPHDEAHARTAEEGLRARYRTLAQHRTNPFLHIDNLDIAGYDRPYAPAAERAAARRAHLDAWPDALDTAVRTLDAVAAPAAQATLPAARALAAALADDEKDDRTLSAHARFVAHLEHLAAHGDPDARLGGAGLRLLLSAAEGCPVDLTELADRARREKDRLTALLRDSADRLAPGRPLAETLAAVRADHPAADGLVAEVRELAHEVLAWTAAAGVAPTDDGVCETRPAPPSRRYAFAMLNAAAPYETDGPSRFYVTPPDPAWPPAEREQWLSFFNRAFLPAFVLHEVAPGHFTHGRALRGAASEVRRTLQSTGFTEGWAVYAEQLALEAGFRAGDPRFALGVALSGLQRAVRLECSIGLHTGALSVADAARLFAADAHLAPKAARAEAERGLWDPEYGHYTWGKLAILDLRDRARTAWGGGFTLRRFHDALLALGAPPLGLLDTALERG</sequence>
<dbReference type="AlphaFoldDB" id="A0A6G4U542"/>
<reference evidence="1 2" key="1">
    <citation type="submission" date="2020-02" db="EMBL/GenBank/DDBJ databases">
        <title>Whole-genome analyses of novel actinobacteria.</title>
        <authorList>
            <person name="Sahin N."/>
        </authorList>
    </citation>
    <scope>NUCLEOTIDE SEQUENCE [LARGE SCALE GENOMIC DNA]</scope>
    <source>
        <strain evidence="1 2">A7024</strain>
    </source>
</reference>
<proteinExistence type="predicted"/>
<comment type="caution">
    <text evidence="1">The sequence shown here is derived from an EMBL/GenBank/DDBJ whole genome shotgun (WGS) entry which is preliminary data.</text>
</comment>
<dbReference type="RefSeq" id="WP_165240144.1">
    <property type="nucleotide sequence ID" value="NZ_JAAKZV010000113.1"/>
</dbReference>
<dbReference type="Proteomes" id="UP000481583">
    <property type="component" value="Unassembled WGS sequence"/>
</dbReference>
<evidence type="ECO:0000313" key="1">
    <source>
        <dbReference type="EMBL" id="NGN66836.1"/>
    </source>
</evidence>
<dbReference type="InterPro" id="IPR010281">
    <property type="entry name" value="DUF885"/>
</dbReference>
<accession>A0A6G4U542</accession>
<organism evidence="1 2">
    <name type="scientific">Streptomyces coryli</name>
    <dbReference type="NCBI Taxonomy" id="1128680"/>
    <lineage>
        <taxon>Bacteria</taxon>
        <taxon>Bacillati</taxon>
        <taxon>Actinomycetota</taxon>
        <taxon>Actinomycetes</taxon>
        <taxon>Kitasatosporales</taxon>
        <taxon>Streptomycetaceae</taxon>
        <taxon>Streptomyces</taxon>
    </lineage>
</organism>
<name>A0A6G4U542_9ACTN</name>